<dbReference type="RefSeq" id="WP_027585759.1">
    <property type="nucleotide sequence ID" value="NZ_BLAX01000001.1"/>
</dbReference>
<protein>
    <submittedName>
        <fullName evidence="4">Transposase</fullName>
    </submittedName>
</protein>
<feature type="active site" evidence="1">
    <location>
        <position position="265"/>
    </location>
</feature>
<dbReference type="AlphaFoldDB" id="A0A5M4B2Z8"/>
<dbReference type="GO" id="GO:0005524">
    <property type="term" value="F:ATP binding"/>
    <property type="evidence" value="ECO:0007669"/>
    <property type="project" value="UniProtKB-KW"/>
</dbReference>
<feature type="binding site" evidence="2">
    <location>
        <begin position="269"/>
        <end position="276"/>
    </location>
    <ligand>
        <name>ATP</name>
        <dbReference type="ChEBI" id="CHEBI:30616"/>
    </ligand>
</feature>
<gene>
    <name evidence="4" type="ORF">PbJCM13498_30460</name>
</gene>
<evidence type="ECO:0000313" key="5">
    <source>
        <dbReference type="Proteomes" id="UP000391834"/>
    </source>
</evidence>
<dbReference type="Proteomes" id="UP000391834">
    <property type="component" value="Unassembled WGS sequence"/>
</dbReference>
<sequence>MIERPPKIDKKHFSKALIILKDKNSLDVIRRSNNKYLYWDKVKYQTTSDDFSPIDLWAAIKLTRNLDYKYLQFGKYKFAFSQTDYIQEILHKFDLNVGGNLGAQKLIPEQEKDKYLISSIMEEAIASSQIEGAVTTRKKAKEMLRKNDKPRSKSEQMILNNYRTIQTIVNLKKEPLTINLLLEIHKQISYNTLADKSDEGKFRDSNDIYVVNHIESEIVHTPPDFKEIPELMEQICLFFNNDKHDYFIHPVIKGIILHFMIGYVHPFVDGNGRTARALFYWYLLSKGYWLTEYLSISRLIIKSKNQYESAYLYTENDENDLTYFINYNLKTMDLAYDALRVYIQRKIDEKKYITNFQRIQNINDRQAEIIKWFYDEPNLLITVKEVENRLLVSNQTSRTDLQQLVEFDFIEQIEINKKKKAFVRSNNFEKILKEKTNHNIL</sequence>
<evidence type="ECO:0000256" key="2">
    <source>
        <dbReference type="PIRSR" id="PIRSR640198-2"/>
    </source>
</evidence>
<feature type="domain" description="Fido" evidence="3">
    <location>
        <begin position="176"/>
        <end position="330"/>
    </location>
</feature>
<dbReference type="PANTHER" id="PTHR13504:SF38">
    <property type="entry name" value="FIDO DOMAIN-CONTAINING PROTEIN"/>
    <property type="match status" value="1"/>
</dbReference>
<organism evidence="4 5">
    <name type="scientific">Prolixibacter bellariivorans</name>
    <dbReference type="NCBI Taxonomy" id="314319"/>
    <lineage>
        <taxon>Bacteria</taxon>
        <taxon>Pseudomonadati</taxon>
        <taxon>Bacteroidota</taxon>
        <taxon>Bacteroidia</taxon>
        <taxon>Marinilabiliales</taxon>
        <taxon>Prolixibacteraceae</taxon>
        <taxon>Prolixibacter</taxon>
    </lineage>
</organism>
<evidence type="ECO:0000256" key="1">
    <source>
        <dbReference type="PIRSR" id="PIRSR640198-1"/>
    </source>
</evidence>
<keyword evidence="2" id="KW-0547">Nucleotide-binding</keyword>
<dbReference type="SUPFAM" id="SSF140931">
    <property type="entry name" value="Fic-like"/>
    <property type="match status" value="1"/>
</dbReference>
<keyword evidence="5" id="KW-1185">Reference proteome</keyword>
<accession>A0A5M4B2Z8</accession>
<dbReference type="OrthoDB" id="9814400at2"/>
<dbReference type="EMBL" id="BLAX01000001">
    <property type="protein sequence ID" value="GET34183.1"/>
    <property type="molecule type" value="Genomic_DNA"/>
</dbReference>
<dbReference type="PANTHER" id="PTHR13504">
    <property type="entry name" value="FIDO DOMAIN-CONTAINING PROTEIN DDB_G0283145"/>
    <property type="match status" value="1"/>
</dbReference>
<evidence type="ECO:0000259" key="3">
    <source>
        <dbReference type="PROSITE" id="PS51459"/>
    </source>
</evidence>
<reference evidence="4 5" key="1">
    <citation type="submission" date="2019-10" db="EMBL/GenBank/DDBJ databases">
        <title>Prolixibacter strains distinguished by the presence of nitrate reductase genes were adept at nitrate-dependent anaerobic corrosion of metallic iron and carbon steel.</title>
        <authorList>
            <person name="Iino T."/>
            <person name="Shono N."/>
            <person name="Ito K."/>
            <person name="Nakamura R."/>
            <person name="Sueoka K."/>
            <person name="Harayama S."/>
            <person name="Ohkuma M."/>
        </authorList>
    </citation>
    <scope>NUCLEOTIDE SEQUENCE [LARGE SCALE GENOMIC DNA]</scope>
    <source>
        <strain evidence="4 5">JCM 13498</strain>
    </source>
</reference>
<dbReference type="PROSITE" id="PS51459">
    <property type="entry name" value="FIDO"/>
    <property type="match status" value="1"/>
</dbReference>
<dbReference type="InterPro" id="IPR040198">
    <property type="entry name" value="Fido_containing"/>
</dbReference>
<dbReference type="Pfam" id="PF02661">
    <property type="entry name" value="Fic"/>
    <property type="match status" value="1"/>
</dbReference>
<feature type="binding site" evidence="2">
    <location>
        <begin position="210"/>
        <end position="213"/>
    </location>
    <ligand>
        <name>ATP</name>
        <dbReference type="ChEBI" id="CHEBI:30616"/>
    </ligand>
</feature>
<evidence type="ECO:0000313" key="4">
    <source>
        <dbReference type="EMBL" id="GET34183.1"/>
    </source>
</evidence>
<dbReference type="InterPro" id="IPR003812">
    <property type="entry name" value="Fido"/>
</dbReference>
<proteinExistence type="predicted"/>
<comment type="caution">
    <text evidence="4">The sequence shown here is derived from an EMBL/GenBank/DDBJ whole genome shotgun (WGS) entry which is preliminary data.</text>
</comment>
<dbReference type="InterPro" id="IPR036597">
    <property type="entry name" value="Fido-like_dom_sf"/>
</dbReference>
<keyword evidence="2" id="KW-0067">ATP-binding</keyword>
<name>A0A5M4B2Z8_9BACT</name>
<dbReference type="Gene3D" id="1.10.3290.10">
    <property type="entry name" value="Fido-like domain"/>
    <property type="match status" value="1"/>
</dbReference>